<gene>
    <name evidence="1" type="ORF">DERF_010970</name>
</gene>
<reference evidence="1" key="2">
    <citation type="journal article" date="2022" name="Res Sq">
        <title>Comparative Genomics Reveals Insights into the Divergent Evolution of Astigmatic Mites and Household Pest Adaptations.</title>
        <authorList>
            <person name="Xiong Q."/>
            <person name="Wan A.T.-Y."/>
            <person name="Liu X.-Y."/>
            <person name="Fung C.S.-H."/>
            <person name="Xiao X."/>
            <person name="Malainual N."/>
            <person name="Hou J."/>
            <person name="Wang L."/>
            <person name="Wang M."/>
            <person name="Yang K."/>
            <person name="Cui Y."/>
            <person name="Leung E."/>
            <person name="Nong W."/>
            <person name="Shin S.-K."/>
            <person name="Au S."/>
            <person name="Jeong K.Y."/>
            <person name="Chew F.T."/>
            <person name="Hui J."/>
            <person name="Leung T.F."/>
            <person name="Tungtrongchitr A."/>
            <person name="Zhong N."/>
            <person name="Liu Z."/>
            <person name="Tsui S."/>
        </authorList>
    </citation>
    <scope>NUCLEOTIDE SEQUENCE</scope>
    <source>
        <strain evidence="1">Derf</strain>
        <tissue evidence="1">Whole organism</tissue>
    </source>
</reference>
<proteinExistence type="predicted"/>
<accession>A0A922KZS6</accession>
<comment type="caution">
    <text evidence="1">The sequence shown here is derived from an EMBL/GenBank/DDBJ whole genome shotgun (WGS) entry which is preliminary data.</text>
</comment>
<sequence length="115" mass="13114">MRAMFSSWSTSHQKQDNNSTLVTVFPVIFAKYSDIKDNYSAFFGNLVDDLNKLYQDGHTMDLSDGTQYKFHAILASVVADSLAYHHVFGLMRESPICHSKMDHHAEIYHESLPSL</sequence>
<dbReference type="AlphaFoldDB" id="A0A922KZS6"/>
<organism evidence="1 2">
    <name type="scientific">Dermatophagoides farinae</name>
    <name type="common">American house dust mite</name>
    <dbReference type="NCBI Taxonomy" id="6954"/>
    <lineage>
        <taxon>Eukaryota</taxon>
        <taxon>Metazoa</taxon>
        <taxon>Ecdysozoa</taxon>
        <taxon>Arthropoda</taxon>
        <taxon>Chelicerata</taxon>
        <taxon>Arachnida</taxon>
        <taxon>Acari</taxon>
        <taxon>Acariformes</taxon>
        <taxon>Sarcoptiformes</taxon>
        <taxon>Astigmata</taxon>
        <taxon>Psoroptidia</taxon>
        <taxon>Analgoidea</taxon>
        <taxon>Pyroglyphidae</taxon>
        <taxon>Dermatophagoidinae</taxon>
        <taxon>Dermatophagoides</taxon>
    </lineage>
</organism>
<dbReference type="EMBL" id="ASGP02000005">
    <property type="protein sequence ID" value="KAH9506228.1"/>
    <property type="molecule type" value="Genomic_DNA"/>
</dbReference>
<evidence type="ECO:0000313" key="1">
    <source>
        <dbReference type="EMBL" id="KAH9506228.1"/>
    </source>
</evidence>
<keyword evidence="2" id="KW-1185">Reference proteome</keyword>
<evidence type="ECO:0000313" key="2">
    <source>
        <dbReference type="Proteomes" id="UP000790347"/>
    </source>
</evidence>
<name>A0A922KZS6_DERFA</name>
<dbReference type="Proteomes" id="UP000790347">
    <property type="component" value="Unassembled WGS sequence"/>
</dbReference>
<reference evidence="1" key="1">
    <citation type="submission" date="2013-05" db="EMBL/GenBank/DDBJ databases">
        <authorList>
            <person name="Yim A.K.Y."/>
            <person name="Chan T.F."/>
            <person name="Ji K.M."/>
            <person name="Liu X.Y."/>
            <person name="Zhou J.W."/>
            <person name="Li R.Q."/>
            <person name="Yang K.Y."/>
            <person name="Li J."/>
            <person name="Li M."/>
            <person name="Law P.T.W."/>
            <person name="Wu Y.L."/>
            <person name="Cai Z.L."/>
            <person name="Qin H."/>
            <person name="Bao Y."/>
            <person name="Leung R.K.K."/>
            <person name="Ng P.K.S."/>
            <person name="Zou J."/>
            <person name="Zhong X.J."/>
            <person name="Ran P.X."/>
            <person name="Zhong N.S."/>
            <person name="Liu Z.G."/>
            <person name="Tsui S.K.W."/>
        </authorList>
    </citation>
    <scope>NUCLEOTIDE SEQUENCE</scope>
    <source>
        <strain evidence="1">Derf</strain>
        <tissue evidence="1">Whole organism</tissue>
    </source>
</reference>
<protein>
    <submittedName>
        <fullName evidence="1">Uncharacterized protein</fullName>
    </submittedName>
</protein>